<dbReference type="Proteomes" id="UP000634136">
    <property type="component" value="Unassembled WGS sequence"/>
</dbReference>
<dbReference type="EMBL" id="JAAIUW010000006">
    <property type="protein sequence ID" value="KAF7828580.1"/>
    <property type="molecule type" value="Genomic_DNA"/>
</dbReference>
<evidence type="ECO:0000313" key="1">
    <source>
        <dbReference type="EMBL" id="KAF7828580.1"/>
    </source>
</evidence>
<comment type="caution">
    <text evidence="1">The sequence shown here is derived from an EMBL/GenBank/DDBJ whole genome shotgun (WGS) entry which is preliminary data.</text>
</comment>
<protein>
    <submittedName>
        <fullName evidence="1">Uncharacterized protein</fullName>
    </submittedName>
</protein>
<organism evidence="1 2">
    <name type="scientific">Senna tora</name>
    <dbReference type="NCBI Taxonomy" id="362788"/>
    <lineage>
        <taxon>Eukaryota</taxon>
        <taxon>Viridiplantae</taxon>
        <taxon>Streptophyta</taxon>
        <taxon>Embryophyta</taxon>
        <taxon>Tracheophyta</taxon>
        <taxon>Spermatophyta</taxon>
        <taxon>Magnoliopsida</taxon>
        <taxon>eudicotyledons</taxon>
        <taxon>Gunneridae</taxon>
        <taxon>Pentapetalae</taxon>
        <taxon>rosids</taxon>
        <taxon>fabids</taxon>
        <taxon>Fabales</taxon>
        <taxon>Fabaceae</taxon>
        <taxon>Caesalpinioideae</taxon>
        <taxon>Cassia clade</taxon>
        <taxon>Senna</taxon>
    </lineage>
</organism>
<accession>A0A834TYR1</accession>
<dbReference type="AlphaFoldDB" id="A0A834TYR1"/>
<gene>
    <name evidence="1" type="ORF">G2W53_019744</name>
</gene>
<evidence type="ECO:0000313" key="2">
    <source>
        <dbReference type="Proteomes" id="UP000634136"/>
    </source>
</evidence>
<sequence>MLLSTCQCDYKSKLKGSQLQSIVREESGYLIPKQWRRRWCDQVFFGPLYEEAGVAPPFPVETSLPPVIMTMFVSPFHYPFLSYTTHSLTHIHPYIYLMYTLRVDMRSYTAFR</sequence>
<proteinExistence type="predicted"/>
<reference evidence="1" key="1">
    <citation type="submission" date="2020-09" db="EMBL/GenBank/DDBJ databases">
        <title>Genome-Enabled Discovery of Anthraquinone Biosynthesis in Senna tora.</title>
        <authorList>
            <person name="Kang S.-H."/>
            <person name="Pandey R.P."/>
            <person name="Lee C.-M."/>
            <person name="Sim J.-S."/>
            <person name="Jeong J.-T."/>
            <person name="Choi B.-S."/>
            <person name="Jung M."/>
            <person name="Ginzburg D."/>
            <person name="Zhao K."/>
            <person name="Won S.Y."/>
            <person name="Oh T.-J."/>
            <person name="Yu Y."/>
            <person name="Kim N.-H."/>
            <person name="Lee O.R."/>
            <person name="Lee T.-H."/>
            <person name="Bashyal P."/>
            <person name="Kim T.-S."/>
            <person name="Lee W.-H."/>
            <person name="Kawkins C."/>
            <person name="Kim C.-K."/>
            <person name="Kim J.S."/>
            <person name="Ahn B.O."/>
            <person name="Rhee S.Y."/>
            <person name="Sohng J.K."/>
        </authorList>
    </citation>
    <scope>NUCLEOTIDE SEQUENCE</scope>
    <source>
        <tissue evidence="1">Leaf</tissue>
    </source>
</reference>
<keyword evidence="2" id="KW-1185">Reference proteome</keyword>
<name>A0A834TYR1_9FABA</name>